<feature type="region of interest" description="Disordered" evidence="9">
    <location>
        <begin position="497"/>
        <end position="526"/>
    </location>
</feature>
<keyword evidence="4" id="KW-0233">DNA recombination</keyword>
<dbReference type="EMBL" id="CAJNOM010000145">
    <property type="protein sequence ID" value="CAF1134972.1"/>
    <property type="molecule type" value="Genomic_DNA"/>
</dbReference>
<keyword evidence="10" id="KW-0472">Membrane</keyword>
<dbReference type="AlphaFoldDB" id="A0A814RK29"/>
<dbReference type="PROSITE" id="PS50157">
    <property type="entry name" value="ZINC_FINGER_C2H2_2"/>
    <property type="match status" value="1"/>
</dbReference>
<dbReference type="PANTHER" id="PTHR21541:SF3">
    <property type="entry name" value="STRUCTURE-SPECIFIC ENDONUCLEASE SUBUNIT SLX4"/>
    <property type="match status" value="1"/>
</dbReference>
<keyword evidence="8" id="KW-0863">Zinc-finger</keyword>
<feature type="domain" description="C2H2-type" evidence="11">
    <location>
        <begin position="305"/>
        <end position="332"/>
    </location>
</feature>
<evidence type="ECO:0000256" key="2">
    <source>
        <dbReference type="ARBA" id="ARBA00006661"/>
    </source>
</evidence>
<keyword evidence="10" id="KW-1133">Transmembrane helix</keyword>
<feature type="region of interest" description="Disordered" evidence="9">
    <location>
        <begin position="722"/>
        <end position="785"/>
    </location>
</feature>
<sequence length="950" mass="108993">MIRLRKVSLVNDVRKNRTPLFYWSISAGFITTVSFITFGYFLYSYRIKQRTKEGIQKGQVDRIIHPQGLNSQEIQKAIALLEKQQLHDQIQLDNYERYKRLRDKRREQEVSNDHVNHIVQSILNKRQRNVLEQQQTFIRRNTDENNKRNNSLIDKFTIKKPTNSSKENVISNPIIPKKKTIVEINNDDDDDDFVSIKKPPKIIKPSKIDSNIIKTDSNIIKTDPIKECLESIILQIENNEATCPICNQVLSYLTTIDQRQQHVNRCLEESQINNIETKHQKSLLSYTKFSSTIRKPISSTVSLNFKCQICGMSFNVKRTYLSHLKKCSNQNSIQLKHVVNFAAKTTTITTNEPQPITTVKKKTVTNIKNRIIKMEVPITEDDEQQQLAIALSASIKTATEPPNAFDILQAASKKIKTIDLLTTPLWNVSIDEKLKLCSTRVSNICERLITIDSSANSYKFPPSSLLLISQTNFGHVNWWNITTTDPQDDEMMMITDLNQDNDDSDSDRTESYTPPPLDITNDLNNSSEKENNLKEFRVIKEQSIIVLDDSFNQVNISTPNHEQSIYNYWDQWPMINNEIDDDEHLKLYSIPDIDIPPSPPTTQKQTFTTTETNILDILTQPLSLSKIRNSPIKKPITKRKKKKRPISEYRPPSPFSPKPDYKSMDIEQIKKHAMKYGLSTSLSKTRLIKVLDEIYNVTHQYETDTDYEYDPNDIDLPNVISDKKNLSHTPPTPAIVSNIKKAKKRPAVHQMSSSDDIDEHSPPPAKKRSPITTADNHNDEDITDHEHEGRFLELTVYELSSTTASSSSSSLSIIETPPNQYSKPSSNENSAQSNVTKKSPLKSTTPTLTTDPEKKPSKKKPPKKPKLETPTIPLKDIVRSYIESNSSLHARVLCYEPIDFEEFHKQIKIDLNLKIVSKDLMKCLDDQCITFTLRSKKGAFTSVMRAKRRK</sequence>
<name>A0A814RK29_9BILA</name>
<evidence type="ECO:0000256" key="7">
    <source>
        <dbReference type="ARBA" id="ARBA00029496"/>
    </source>
</evidence>
<proteinExistence type="inferred from homology"/>
<protein>
    <recommendedName>
        <fullName evidence="7">Structure-specific endonuclease subunit SLX4</fullName>
    </recommendedName>
</protein>
<dbReference type="Pfam" id="PF09494">
    <property type="entry name" value="Slx4"/>
    <property type="match status" value="1"/>
</dbReference>
<evidence type="ECO:0000313" key="13">
    <source>
        <dbReference type="Proteomes" id="UP000663832"/>
    </source>
</evidence>
<accession>A0A814RK29</accession>
<evidence type="ECO:0000256" key="5">
    <source>
        <dbReference type="ARBA" id="ARBA00023204"/>
    </source>
</evidence>
<feature type="compositionally biased region" description="Low complexity" evidence="9">
    <location>
        <begin position="836"/>
        <end position="850"/>
    </location>
</feature>
<feature type="region of interest" description="Disordered" evidence="9">
    <location>
        <begin position="805"/>
        <end position="871"/>
    </location>
</feature>
<evidence type="ECO:0000256" key="1">
    <source>
        <dbReference type="ARBA" id="ARBA00004123"/>
    </source>
</evidence>
<evidence type="ECO:0000256" key="8">
    <source>
        <dbReference type="PROSITE-ProRule" id="PRU00042"/>
    </source>
</evidence>
<gene>
    <name evidence="12" type="ORF">QVE165_LOCUS22151</name>
</gene>
<dbReference type="OrthoDB" id="5576441at2759"/>
<keyword evidence="5" id="KW-0234">DNA repair</keyword>
<keyword evidence="8" id="KW-0862">Zinc</keyword>
<dbReference type="InterPro" id="IPR013087">
    <property type="entry name" value="Znf_C2H2_type"/>
</dbReference>
<dbReference type="GO" id="GO:0006281">
    <property type="term" value="P:DNA repair"/>
    <property type="evidence" value="ECO:0007669"/>
    <property type="project" value="UniProtKB-KW"/>
</dbReference>
<keyword evidence="3" id="KW-0227">DNA damage</keyword>
<feature type="compositionally biased region" description="Polar residues" evidence="9">
    <location>
        <begin position="817"/>
        <end position="835"/>
    </location>
</feature>
<keyword evidence="8" id="KW-0479">Metal-binding</keyword>
<feature type="compositionally biased region" description="Basic residues" evidence="9">
    <location>
        <begin position="635"/>
        <end position="644"/>
    </location>
</feature>
<organism evidence="12 13">
    <name type="scientific">Adineta steineri</name>
    <dbReference type="NCBI Taxonomy" id="433720"/>
    <lineage>
        <taxon>Eukaryota</taxon>
        <taxon>Metazoa</taxon>
        <taxon>Spiralia</taxon>
        <taxon>Gnathifera</taxon>
        <taxon>Rotifera</taxon>
        <taxon>Eurotatoria</taxon>
        <taxon>Bdelloidea</taxon>
        <taxon>Adinetida</taxon>
        <taxon>Adinetidae</taxon>
        <taxon>Adineta</taxon>
    </lineage>
</organism>
<dbReference type="GO" id="GO:0000712">
    <property type="term" value="P:resolution of meiotic recombination intermediates"/>
    <property type="evidence" value="ECO:0007669"/>
    <property type="project" value="TreeGrafter"/>
</dbReference>
<dbReference type="PANTHER" id="PTHR21541">
    <property type="entry name" value="BTB POZ DOMAIN CONTAINING 12"/>
    <property type="match status" value="1"/>
</dbReference>
<keyword evidence="6" id="KW-0539">Nucleus</keyword>
<evidence type="ECO:0000259" key="11">
    <source>
        <dbReference type="PROSITE" id="PS50157"/>
    </source>
</evidence>
<dbReference type="GO" id="GO:0033557">
    <property type="term" value="C:Slx1-Slx4 complex"/>
    <property type="evidence" value="ECO:0007669"/>
    <property type="project" value="InterPro"/>
</dbReference>
<evidence type="ECO:0000256" key="10">
    <source>
        <dbReference type="SAM" id="Phobius"/>
    </source>
</evidence>
<dbReference type="GO" id="GO:0008270">
    <property type="term" value="F:zinc ion binding"/>
    <property type="evidence" value="ECO:0007669"/>
    <property type="project" value="UniProtKB-KW"/>
</dbReference>
<evidence type="ECO:0000256" key="3">
    <source>
        <dbReference type="ARBA" id="ARBA00022763"/>
    </source>
</evidence>
<feature type="region of interest" description="Disordered" evidence="9">
    <location>
        <begin position="633"/>
        <end position="662"/>
    </location>
</feature>
<evidence type="ECO:0000256" key="6">
    <source>
        <dbReference type="ARBA" id="ARBA00023242"/>
    </source>
</evidence>
<evidence type="ECO:0000256" key="4">
    <source>
        <dbReference type="ARBA" id="ARBA00023172"/>
    </source>
</evidence>
<feature type="compositionally biased region" description="Basic and acidic residues" evidence="9">
    <location>
        <begin position="776"/>
        <end position="785"/>
    </location>
</feature>
<reference evidence="12" key="1">
    <citation type="submission" date="2021-02" db="EMBL/GenBank/DDBJ databases">
        <authorList>
            <person name="Nowell W R."/>
        </authorList>
    </citation>
    <scope>NUCLEOTIDE SEQUENCE</scope>
</reference>
<evidence type="ECO:0000313" key="12">
    <source>
        <dbReference type="EMBL" id="CAF1134972.1"/>
    </source>
</evidence>
<dbReference type="InterPro" id="IPR018574">
    <property type="entry name" value="Structure-sp_endonuc_su_Slx4"/>
</dbReference>
<evidence type="ECO:0000256" key="9">
    <source>
        <dbReference type="SAM" id="MobiDB-lite"/>
    </source>
</evidence>
<comment type="subcellular location">
    <subcellularLocation>
        <location evidence="1">Nucleus</location>
    </subcellularLocation>
</comment>
<dbReference type="CDD" id="cd22999">
    <property type="entry name" value="SAP_SLX4"/>
    <property type="match status" value="1"/>
</dbReference>
<dbReference type="Proteomes" id="UP000663832">
    <property type="component" value="Unassembled WGS sequence"/>
</dbReference>
<dbReference type="GO" id="GO:0006260">
    <property type="term" value="P:DNA replication"/>
    <property type="evidence" value="ECO:0007669"/>
    <property type="project" value="InterPro"/>
</dbReference>
<comment type="caution">
    <text evidence="12">The sequence shown here is derived from an EMBL/GenBank/DDBJ whole genome shotgun (WGS) entry which is preliminary data.</text>
</comment>
<keyword evidence="10" id="KW-0812">Transmembrane</keyword>
<keyword evidence="13" id="KW-1185">Reference proteome</keyword>
<comment type="similarity">
    <text evidence="2">Belongs to the SLX4 family.</text>
</comment>
<feature type="transmembrane region" description="Helical" evidence="10">
    <location>
        <begin position="20"/>
        <end position="43"/>
    </location>
</feature>